<dbReference type="SMART" id="SM01192">
    <property type="entry name" value="Enolase_C"/>
    <property type="match status" value="1"/>
</dbReference>
<dbReference type="PANTHER" id="PTHR11902">
    <property type="entry name" value="ENOLASE"/>
    <property type="match status" value="1"/>
</dbReference>
<dbReference type="SUPFAM" id="SSF53244">
    <property type="entry name" value="MurD-like peptide ligases, peptide-binding domain"/>
    <property type="match status" value="1"/>
</dbReference>
<evidence type="ECO:0000256" key="17">
    <source>
        <dbReference type="ARBA" id="ARBA00047833"/>
    </source>
</evidence>
<sequence>MSAIAEILHNSNCKVQGSDAQSNNNVDRLQRLGIEVFIGHNANNISQAQIVVHSSAIESDNVELVTARNNNKTILHRSDILTEIMKDRCVIAVSGSSGKTTTTAMIASIFDHSGIDATVTVGGILNSYKSNFKLGGSDTFLIEADESDGTMLKIPAKIAVITSINNDHIDYYGTFDNIKNAFSQFVNNAGSAVLPDSVDIDYDASNSITFGFENGSIRASNIKQHANSIEFDVLNNWIPASATCMTKKQVSSHHPLSSQCVTLGSSPLKNIVLSNAIGIHKVSNALAAISVAIKLGISDAEIKKGLLEFKGVARRFSLIANIKGVKLIEDYAHHPNEIYATLTAARSITKGKVIGIIEPLRFARIRNFFDEFIRIFMMFDYVILTPVHPPEDKPIPGCGINDIQEALISNGFDSVKIMNDSLLISHFISDSTRPDSRGYPTVEVEIELCDGAIGRASVPSGASTGKLEALELRDQDEKRYFGKGVLKAVQAVNGMIANEIIGMDAADQNAIDKALIELDGTKNKSKLGANATLGVSLAVAKAAANSFKIPLYRYLRGEQMSVMPVPLINIINGGVHADNKLNFQEFMILPVGAETFSEAIRISAEVFYNLRSILKKKGYSTNVGDEGGFAPNIESTEEALDLIIYAIESAGYSTKCDFALGLDVASSTFYEDGIYKFENKELTSKELTEYYCDLVERYPIISIEDAMSEDDYEGWKLLTAKLGSKIQLVGDDLFVTNCELIGKGIEEKMANAVLIKPNQIGTLTETFAAIEMAKSNNYKAVISHRSAGDGGDGCASFRREKFVEFGGPNGGNGGKGGNIVFISDANLNTLLHFRYRRHIKADNGKNGAGRDRSGTAGKDVILRVPVGAQIIDEESEEIIVDLDKPGMEFQVAQGGKGGLGNTNFKSSTNKAPRHFTYGQPGEEKHVLLKLKVLSDVGIIGMPNAGKSKFLTRCSNSDTKVGDYPFTTVRPHLGVTKVDDSEVVIADIPGIITDAHLGVGLGHKFLKHIERCQILLHLIDVTHDDVVSAYGCIHNELELYNGDLVKKEEIVVLNKCDLLREAEILEKKNHLANYLNKEVLCLSINGDLQPILRLLSEKLKKSNSKEIDVYDPFNTNSHCTTNG</sequence>
<dbReference type="InterPro" id="IPR036565">
    <property type="entry name" value="Mur-like_cat_sf"/>
</dbReference>
<dbReference type="AlphaFoldDB" id="A0A8X6JGH0"/>
<dbReference type="InterPro" id="IPR027417">
    <property type="entry name" value="P-loop_NTPase"/>
</dbReference>
<dbReference type="InterPro" id="IPR029017">
    <property type="entry name" value="Enolase-like_N"/>
</dbReference>
<dbReference type="InterPro" id="IPR031167">
    <property type="entry name" value="G_OBG"/>
</dbReference>
<dbReference type="InterPro" id="IPR005758">
    <property type="entry name" value="UDP-N-AcMur_Ala_ligase_MurC"/>
</dbReference>
<keyword evidence="10" id="KW-0547">Nucleotide-binding</keyword>
<evidence type="ECO:0000259" key="19">
    <source>
        <dbReference type="PROSITE" id="PS51883"/>
    </source>
</evidence>
<dbReference type="InterPro" id="IPR020811">
    <property type="entry name" value="Enolase_N"/>
</dbReference>
<feature type="domain" description="OBG-type G" evidence="18">
    <location>
        <begin position="934"/>
        <end position="1103"/>
    </location>
</feature>
<dbReference type="PROSITE" id="PS51710">
    <property type="entry name" value="G_OBG"/>
    <property type="match status" value="1"/>
</dbReference>
<dbReference type="Pfam" id="PF00113">
    <property type="entry name" value="Enolase_C"/>
    <property type="match status" value="1"/>
</dbReference>
<comment type="similarity">
    <text evidence="3">Belongs to the TRAFAC class OBG-HflX-like GTPase superfamily. OBG GTPase family.</text>
</comment>
<dbReference type="GO" id="GO:0042254">
    <property type="term" value="P:ribosome biogenesis"/>
    <property type="evidence" value="ECO:0007669"/>
    <property type="project" value="UniProtKB-UniRule"/>
</dbReference>
<dbReference type="GO" id="GO:0003924">
    <property type="term" value="F:GTPase activity"/>
    <property type="evidence" value="ECO:0007669"/>
    <property type="project" value="InterPro"/>
</dbReference>
<evidence type="ECO:0000259" key="18">
    <source>
        <dbReference type="PROSITE" id="PS51710"/>
    </source>
</evidence>
<dbReference type="NCBIfam" id="NF008956">
    <property type="entry name" value="PRK12299.1"/>
    <property type="match status" value="1"/>
</dbReference>
<dbReference type="NCBIfam" id="TIGR01082">
    <property type="entry name" value="murC"/>
    <property type="match status" value="1"/>
</dbReference>
<evidence type="ECO:0000256" key="13">
    <source>
        <dbReference type="ARBA" id="ARBA00023152"/>
    </source>
</evidence>
<dbReference type="Gene3D" id="3.20.20.120">
    <property type="entry name" value="Enolase-like C-terminal domain"/>
    <property type="match status" value="1"/>
</dbReference>
<comment type="catalytic activity">
    <reaction evidence="17">
        <text>UDP-N-acetyl-alpha-D-muramate + L-alanine + ATP = UDP-N-acetyl-alpha-D-muramoyl-L-alanine + ADP + phosphate + H(+)</text>
        <dbReference type="Rhea" id="RHEA:23372"/>
        <dbReference type="ChEBI" id="CHEBI:15378"/>
        <dbReference type="ChEBI" id="CHEBI:30616"/>
        <dbReference type="ChEBI" id="CHEBI:43474"/>
        <dbReference type="ChEBI" id="CHEBI:57972"/>
        <dbReference type="ChEBI" id="CHEBI:70757"/>
        <dbReference type="ChEBI" id="CHEBI:83898"/>
        <dbReference type="ChEBI" id="CHEBI:456216"/>
        <dbReference type="EC" id="6.3.2.8"/>
    </reaction>
</comment>
<dbReference type="InterPro" id="IPR036726">
    <property type="entry name" value="GTP1_OBG_dom_sf"/>
</dbReference>
<dbReference type="Pfam" id="PF03952">
    <property type="entry name" value="Enolase_N"/>
    <property type="match status" value="1"/>
</dbReference>
<dbReference type="GO" id="GO:0006096">
    <property type="term" value="P:glycolytic process"/>
    <property type="evidence" value="ECO:0007669"/>
    <property type="project" value="UniProtKB-KW"/>
</dbReference>
<evidence type="ECO:0000256" key="11">
    <source>
        <dbReference type="ARBA" id="ARBA00022842"/>
    </source>
</evidence>
<dbReference type="InterPro" id="IPR006169">
    <property type="entry name" value="GTP1_OBG_dom"/>
</dbReference>
<evidence type="ECO:0000256" key="6">
    <source>
        <dbReference type="ARBA" id="ARBA00012211"/>
    </source>
</evidence>
<evidence type="ECO:0000256" key="5">
    <source>
        <dbReference type="ARBA" id="ARBA00012058"/>
    </source>
</evidence>
<dbReference type="CDD" id="cd01898">
    <property type="entry name" value="Obg"/>
    <property type="match status" value="1"/>
</dbReference>
<organism evidence="20 21">
    <name type="scientific">Trichonephila clavata</name>
    <name type="common">Joro spider</name>
    <name type="synonym">Nephila clavata</name>
    <dbReference type="NCBI Taxonomy" id="2740835"/>
    <lineage>
        <taxon>Eukaryota</taxon>
        <taxon>Metazoa</taxon>
        <taxon>Ecdysozoa</taxon>
        <taxon>Arthropoda</taxon>
        <taxon>Chelicerata</taxon>
        <taxon>Arachnida</taxon>
        <taxon>Araneae</taxon>
        <taxon>Araneomorphae</taxon>
        <taxon>Entelegynae</taxon>
        <taxon>Araneoidea</taxon>
        <taxon>Nephilidae</taxon>
        <taxon>Trichonephila</taxon>
    </lineage>
</organism>
<dbReference type="GO" id="GO:0000015">
    <property type="term" value="C:phosphopyruvate hydratase complex"/>
    <property type="evidence" value="ECO:0007669"/>
    <property type="project" value="InterPro"/>
</dbReference>
<dbReference type="GO" id="GO:0005525">
    <property type="term" value="F:GTP binding"/>
    <property type="evidence" value="ECO:0007669"/>
    <property type="project" value="UniProtKB-KW"/>
</dbReference>
<dbReference type="Pfam" id="PF08245">
    <property type="entry name" value="Mur_ligase_M"/>
    <property type="match status" value="1"/>
</dbReference>
<evidence type="ECO:0000256" key="10">
    <source>
        <dbReference type="ARBA" id="ARBA00022741"/>
    </source>
</evidence>
<dbReference type="NCBIfam" id="TIGR02729">
    <property type="entry name" value="Obg_CgtA"/>
    <property type="match status" value="1"/>
</dbReference>
<dbReference type="Pfam" id="PF01926">
    <property type="entry name" value="MMR_HSR1"/>
    <property type="match status" value="1"/>
</dbReference>
<evidence type="ECO:0000256" key="8">
    <source>
        <dbReference type="ARBA" id="ARBA00022490"/>
    </source>
</evidence>
<dbReference type="PROSITE" id="PS00164">
    <property type="entry name" value="ENOLASE"/>
    <property type="match status" value="1"/>
</dbReference>
<dbReference type="SFLD" id="SFLDS00001">
    <property type="entry name" value="Enolase"/>
    <property type="match status" value="1"/>
</dbReference>
<evidence type="ECO:0000256" key="9">
    <source>
        <dbReference type="ARBA" id="ARBA00022517"/>
    </source>
</evidence>
<evidence type="ECO:0000256" key="7">
    <source>
        <dbReference type="ARBA" id="ARBA00017068"/>
    </source>
</evidence>
<name>A0A8X6JGH0_TRICU</name>
<evidence type="ECO:0000256" key="4">
    <source>
        <dbReference type="ARBA" id="ARBA00009604"/>
    </source>
</evidence>
<dbReference type="PROSITE" id="PS51883">
    <property type="entry name" value="OBG"/>
    <property type="match status" value="1"/>
</dbReference>
<dbReference type="InterPro" id="IPR020809">
    <property type="entry name" value="Enolase_CS"/>
</dbReference>
<keyword evidence="20" id="KW-0436">Ligase</keyword>
<dbReference type="EC" id="4.2.1.11" evidence="5"/>
<dbReference type="SUPFAM" id="SSF82051">
    <property type="entry name" value="Obg GTP-binding protein N-terminal domain"/>
    <property type="match status" value="1"/>
</dbReference>
<keyword evidence="21" id="KW-1185">Reference proteome</keyword>
<evidence type="ECO:0000256" key="16">
    <source>
        <dbReference type="ARBA" id="ARBA00032132"/>
    </source>
</evidence>
<keyword evidence="11" id="KW-0460">Magnesium</keyword>
<keyword evidence="9" id="KW-0690">Ribosome biogenesis</keyword>
<evidence type="ECO:0000256" key="15">
    <source>
        <dbReference type="ARBA" id="ARBA00031125"/>
    </source>
</evidence>
<dbReference type="SFLD" id="SFLDF00002">
    <property type="entry name" value="enolase"/>
    <property type="match status" value="1"/>
</dbReference>
<keyword evidence="12" id="KW-0342">GTP-binding</keyword>
<dbReference type="InterPro" id="IPR014100">
    <property type="entry name" value="GTP-bd_Obg/CgtA"/>
</dbReference>
<dbReference type="InterPro" id="IPR000941">
    <property type="entry name" value="Enolase"/>
</dbReference>
<dbReference type="SUPFAM" id="SSF52540">
    <property type="entry name" value="P-loop containing nucleoside triphosphate hydrolases"/>
    <property type="match status" value="1"/>
</dbReference>
<dbReference type="HAMAP" id="MF_01454">
    <property type="entry name" value="GTPase_Obg"/>
    <property type="match status" value="1"/>
</dbReference>
<evidence type="ECO:0000256" key="2">
    <source>
        <dbReference type="ARBA" id="ARBA00005031"/>
    </source>
</evidence>
<dbReference type="InterPro" id="IPR013221">
    <property type="entry name" value="Mur_ligase_cen"/>
</dbReference>
<gene>
    <name evidence="20" type="primary">murC</name>
    <name evidence="20" type="ORF">TNCT_412811</name>
</gene>
<dbReference type="InterPro" id="IPR006073">
    <property type="entry name" value="GTP-bd"/>
</dbReference>
<evidence type="ECO:0000256" key="12">
    <source>
        <dbReference type="ARBA" id="ARBA00023134"/>
    </source>
</evidence>
<dbReference type="InterPro" id="IPR000713">
    <property type="entry name" value="Mur_ligase_N"/>
</dbReference>
<dbReference type="NCBIfam" id="TIGR01060">
    <property type="entry name" value="eno"/>
    <property type="match status" value="1"/>
</dbReference>
<accession>A0A8X6JGH0</accession>
<dbReference type="OrthoDB" id="1739814at2759"/>
<dbReference type="SUPFAM" id="SSF51604">
    <property type="entry name" value="Enolase C-terminal domain-like"/>
    <property type="match status" value="1"/>
</dbReference>
<dbReference type="SFLD" id="SFLDG00178">
    <property type="entry name" value="enolase"/>
    <property type="match status" value="1"/>
</dbReference>
<dbReference type="InterPro" id="IPR004101">
    <property type="entry name" value="Mur_ligase_C"/>
</dbReference>
<keyword evidence="14" id="KW-0456">Lyase</keyword>
<protein>
    <recommendedName>
        <fullName evidence="7">Enolase</fullName>
        <ecNumber evidence="5">4.2.1.11</ecNumber>
        <ecNumber evidence="6">6.3.2.8</ecNumber>
    </recommendedName>
    <alternativeName>
        <fullName evidence="15">2-phospho-D-glycerate hydro-lyase</fullName>
    </alternativeName>
    <alternativeName>
        <fullName evidence="16">2-phosphoglycerate dehydratase</fullName>
    </alternativeName>
</protein>
<dbReference type="Pfam" id="PF02875">
    <property type="entry name" value="Mur_ligase_C"/>
    <property type="match status" value="1"/>
</dbReference>
<dbReference type="GO" id="GO:0008763">
    <property type="term" value="F:UDP-N-acetylmuramate-L-alanine ligase activity"/>
    <property type="evidence" value="ECO:0007669"/>
    <property type="project" value="UniProtKB-EC"/>
</dbReference>
<dbReference type="HAMAP" id="MF_00318">
    <property type="entry name" value="Enolase"/>
    <property type="match status" value="1"/>
</dbReference>
<dbReference type="SUPFAM" id="SSF51984">
    <property type="entry name" value="MurCD N-terminal domain"/>
    <property type="match status" value="1"/>
</dbReference>
<evidence type="ECO:0000313" key="20">
    <source>
        <dbReference type="EMBL" id="GFR24263.1"/>
    </source>
</evidence>
<dbReference type="EMBL" id="BMAO01008523">
    <property type="protein sequence ID" value="GFR24263.1"/>
    <property type="molecule type" value="Genomic_DNA"/>
</dbReference>
<dbReference type="EC" id="6.3.2.8" evidence="6"/>
<dbReference type="Gene3D" id="3.30.390.10">
    <property type="entry name" value="Enolase-like, N-terminal domain"/>
    <property type="match status" value="1"/>
</dbReference>
<keyword evidence="8" id="KW-0963">Cytoplasm</keyword>
<dbReference type="Pfam" id="PF01225">
    <property type="entry name" value="Mur_ligase"/>
    <property type="match status" value="1"/>
</dbReference>
<proteinExistence type="inferred from homology"/>
<dbReference type="CDD" id="cd03313">
    <property type="entry name" value="enolase"/>
    <property type="match status" value="1"/>
</dbReference>
<dbReference type="SUPFAM" id="SSF54826">
    <property type="entry name" value="Enolase N-terminal domain-like"/>
    <property type="match status" value="1"/>
</dbReference>
<evidence type="ECO:0000256" key="3">
    <source>
        <dbReference type="ARBA" id="ARBA00007699"/>
    </source>
</evidence>
<dbReference type="PANTHER" id="PTHR11902:SF1">
    <property type="entry name" value="ENOLASE"/>
    <property type="match status" value="1"/>
</dbReference>
<dbReference type="Gene3D" id="3.40.1190.10">
    <property type="entry name" value="Mur-like, catalytic domain"/>
    <property type="match status" value="1"/>
</dbReference>
<comment type="caution">
    <text evidence="20">The sequence shown here is derived from an EMBL/GenBank/DDBJ whole genome shotgun (WGS) entry which is preliminary data.</text>
</comment>
<reference evidence="20" key="1">
    <citation type="submission" date="2020-07" db="EMBL/GenBank/DDBJ databases">
        <title>Multicomponent nature underlies the extraordinary mechanical properties of spider dragline silk.</title>
        <authorList>
            <person name="Kono N."/>
            <person name="Nakamura H."/>
            <person name="Mori M."/>
            <person name="Yoshida Y."/>
            <person name="Ohtoshi R."/>
            <person name="Malay A.D."/>
            <person name="Moran D.A.P."/>
            <person name="Tomita M."/>
            <person name="Numata K."/>
            <person name="Arakawa K."/>
        </authorList>
    </citation>
    <scope>NUCLEOTIDE SEQUENCE</scope>
</reference>
<dbReference type="Proteomes" id="UP000887116">
    <property type="component" value="Unassembled WGS sequence"/>
</dbReference>
<evidence type="ECO:0000313" key="21">
    <source>
        <dbReference type="Proteomes" id="UP000887116"/>
    </source>
</evidence>
<dbReference type="Gene3D" id="3.40.50.300">
    <property type="entry name" value="P-loop containing nucleotide triphosphate hydrolases"/>
    <property type="match status" value="1"/>
</dbReference>
<dbReference type="InterPro" id="IPR036849">
    <property type="entry name" value="Enolase-like_C_sf"/>
</dbReference>
<comment type="similarity">
    <text evidence="4">Belongs to the enolase family.</text>
</comment>
<dbReference type="SMART" id="SM01193">
    <property type="entry name" value="Enolase_N"/>
    <property type="match status" value="1"/>
</dbReference>
<dbReference type="GO" id="GO:0000287">
    <property type="term" value="F:magnesium ion binding"/>
    <property type="evidence" value="ECO:0007669"/>
    <property type="project" value="InterPro"/>
</dbReference>
<feature type="domain" description="Obg" evidence="19">
    <location>
        <begin position="775"/>
        <end position="933"/>
    </location>
</feature>
<dbReference type="InterPro" id="IPR020810">
    <property type="entry name" value="Enolase_C"/>
</dbReference>
<dbReference type="PRINTS" id="PR00148">
    <property type="entry name" value="ENOLASE"/>
</dbReference>
<dbReference type="InterPro" id="IPR036615">
    <property type="entry name" value="Mur_ligase_C_dom_sf"/>
</dbReference>
<evidence type="ECO:0000256" key="14">
    <source>
        <dbReference type="ARBA" id="ARBA00023239"/>
    </source>
</evidence>
<comment type="cofactor">
    <cofactor evidence="1">
        <name>Mg(2+)</name>
        <dbReference type="ChEBI" id="CHEBI:18420"/>
    </cofactor>
</comment>
<comment type="pathway">
    <text evidence="2">Carbohydrate degradation; glycolysis; pyruvate from D-glyceraldehyde 3-phosphate: step 4/5.</text>
</comment>
<dbReference type="SUPFAM" id="SSF53623">
    <property type="entry name" value="MurD-like peptide ligases, catalytic domain"/>
    <property type="match status" value="1"/>
</dbReference>
<dbReference type="GO" id="GO:0004634">
    <property type="term" value="F:phosphopyruvate hydratase activity"/>
    <property type="evidence" value="ECO:0007669"/>
    <property type="project" value="UniProtKB-EC"/>
</dbReference>
<dbReference type="Gene3D" id="3.90.190.20">
    <property type="entry name" value="Mur ligase, C-terminal domain"/>
    <property type="match status" value="1"/>
</dbReference>
<evidence type="ECO:0000256" key="1">
    <source>
        <dbReference type="ARBA" id="ARBA00001946"/>
    </source>
</evidence>
<dbReference type="GO" id="GO:0005524">
    <property type="term" value="F:ATP binding"/>
    <property type="evidence" value="ECO:0007669"/>
    <property type="project" value="InterPro"/>
</dbReference>
<keyword evidence="13" id="KW-0324">Glycolysis</keyword>
<dbReference type="Gene3D" id="3.40.50.720">
    <property type="entry name" value="NAD(P)-binding Rossmann-like Domain"/>
    <property type="match status" value="1"/>
</dbReference>